<dbReference type="EMBL" id="BGZK01001251">
    <property type="protein sequence ID" value="GBP75507.1"/>
    <property type="molecule type" value="Genomic_DNA"/>
</dbReference>
<organism evidence="1 2">
    <name type="scientific">Eumeta variegata</name>
    <name type="common">Bagworm moth</name>
    <name type="synonym">Eumeta japonica</name>
    <dbReference type="NCBI Taxonomy" id="151549"/>
    <lineage>
        <taxon>Eukaryota</taxon>
        <taxon>Metazoa</taxon>
        <taxon>Ecdysozoa</taxon>
        <taxon>Arthropoda</taxon>
        <taxon>Hexapoda</taxon>
        <taxon>Insecta</taxon>
        <taxon>Pterygota</taxon>
        <taxon>Neoptera</taxon>
        <taxon>Endopterygota</taxon>
        <taxon>Lepidoptera</taxon>
        <taxon>Glossata</taxon>
        <taxon>Ditrysia</taxon>
        <taxon>Tineoidea</taxon>
        <taxon>Psychidae</taxon>
        <taxon>Oiketicinae</taxon>
        <taxon>Eumeta</taxon>
    </lineage>
</organism>
<dbReference type="AlphaFoldDB" id="A0A4C1YMB1"/>
<evidence type="ECO:0000313" key="2">
    <source>
        <dbReference type="Proteomes" id="UP000299102"/>
    </source>
</evidence>
<accession>A0A4C1YMB1</accession>
<gene>
    <name evidence="1" type="ORF">EVAR_58788_1</name>
</gene>
<sequence length="96" mass="10629">MTVTSSILGAYQTPSHLVPTTKSNKYGRCPFKGHQIQFPSTGQHAIRQQSAGADGWLWRAGHDKSAREYIWPLRQSAARNKIRIALSAPLHCSGRS</sequence>
<evidence type="ECO:0000313" key="1">
    <source>
        <dbReference type="EMBL" id="GBP75507.1"/>
    </source>
</evidence>
<proteinExistence type="predicted"/>
<keyword evidence="2" id="KW-1185">Reference proteome</keyword>
<reference evidence="1 2" key="1">
    <citation type="journal article" date="2019" name="Commun. Biol.">
        <title>The bagworm genome reveals a unique fibroin gene that provides high tensile strength.</title>
        <authorList>
            <person name="Kono N."/>
            <person name="Nakamura H."/>
            <person name="Ohtoshi R."/>
            <person name="Tomita M."/>
            <person name="Numata K."/>
            <person name="Arakawa K."/>
        </authorList>
    </citation>
    <scope>NUCLEOTIDE SEQUENCE [LARGE SCALE GENOMIC DNA]</scope>
</reference>
<dbReference type="Proteomes" id="UP000299102">
    <property type="component" value="Unassembled WGS sequence"/>
</dbReference>
<name>A0A4C1YMB1_EUMVA</name>
<protein>
    <submittedName>
        <fullName evidence="1">Uncharacterized protein</fullName>
    </submittedName>
</protein>
<comment type="caution">
    <text evidence="1">The sequence shown here is derived from an EMBL/GenBank/DDBJ whole genome shotgun (WGS) entry which is preliminary data.</text>
</comment>